<dbReference type="AlphaFoldDB" id="A0A9X2EEK8"/>
<accession>A0A9X2EEK8</accession>
<dbReference type="Gene3D" id="3.40.50.1820">
    <property type="entry name" value="alpha/beta hydrolase"/>
    <property type="match status" value="1"/>
</dbReference>
<feature type="signal peptide" evidence="4">
    <location>
        <begin position="1"/>
        <end position="24"/>
    </location>
</feature>
<reference evidence="7" key="1">
    <citation type="submission" date="2022-06" db="EMBL/GenBank/DDBJ databases">
        <title>Novel species in genus nocardia.</title>
        <authorList>
            <person name="Li F."/>
        </authorList>
    </citation>
    <scope>NUCLEOTIDE SEQUENCE</scope>
    <source>
        <strain evidence="7">CDC141</strain>
    </source>
</reference>
<comment type="caution">
    <text evidence="7">The sequence shown here is derived from an EMBL/GenBank/DDBJ whole genome shotgun (WGS) entry which is preliminary data.</text>
</comment>
<dbReference type="PANTHER" id="PTHR43248">
    <property type="entry name" value="2-SUCCINYL-6-HYDROXY-2,4-CYCLOHEXADIENE-1-CARBOXYLATE SYNTHASE"/>
    <property type="match status" value="1"/>
</dbReference>
<keyword evidence="3 7" id="KW-0378">Hydrolase</keyword>
<evidence type="ECO:0000313" key="7">
    <source>
        <dbReference type="EMBL" id="MCM6778895.1"/>
    </source>
</evidence>
<dbReference type="InterPro" id="IPR013595">
    <property type="entry name" value="Pept_S33_TAP-like_C"/>
</dbReference>
<organism evidence="7 8">
    <name type="scientific">Nocardia pulmonis</name>
    <dbReference type="NCBI Taxonomy" id="2951408"/>
    <lineage>
        <taxon>Bacteria</taxon>
        <taxon>Bacillati</taxon>
        <taxon>Actinomycetota</taxon>
        <taxon>Actinomycetes</taxon>
        <taxon>Mycobacteriales</taxon>
        <taxon>Nocardiaceae</taxon>
        <taxon>Nocardia</taxon>
    </lineage>
</organism>
<comment type="similarity">
    <text evidence="1">Belongs to the peptidase S33 family.</text>
</comment>
<evidence type="ECO:0000256" key="3">
    <source>
        <dbReference type="ARBA" id="ARBA00022801"/>
    </source>
</evidence>
<sequence>MRHREILIVLAAAVSLLAAGCATADPAPTSDLTNFDTQRPQWKSCEVAVLDQAGAQCADITVPLDYTHPRGATTTVAISRLAADPAQRRGVMLSNPGGPGGPGLDFPLEFGKGLPADVRTRYDLIGMDPRGVGRSAPVHCGWPIGLSLRSAGPDSGGFAESVALSRDLARRCLSVEGNRLPHMTTRNTARDMDVIRAVLGVDRISYYGTSYGTYLGAVYAQMFPGRVDRVVLDSAVDPERYGMGMFEDMGAVNEAALDEWADWAAARVGEYRLGTTASAVRATVTTLIERAAREPIRIGSHTVDDHLLPVLLFMRVGNPERNPELAGTIRQLVDAAAGQQVQPGPVLAEDLAVMAAAREEYSGQDAVLCGDVPFPRDPEWYRRAVETSRAAQPVFGPLLNNIPTCAFWPDPVEPPTEVGNAVPALIVQATGDTRAVYPAARALHRALTASRMVTLENVRIHGILGTFRNRCVEDSVAAYLRDGALPPADFTCAAE</sequence>
<dbReference type="Pfam" id="PF00561">
    <property type="entry name" value="Abhydrolase_1"/>
    <property type="match status" value="1"/>
</dbReference>
<proteinExistence type="inferred from homology"/>
<gene>
    <name evidence="7" type="ORF">NDR86_36000</name>
</gene>
<dbReference type="InterPro" id="IPR029058">
    <property type="entry name" value="AB_hydrolase_fold"/>
</dbReference>
<dbReference type="Proteomes" id="UP001139157">
    <property type="component" value="Unassembled WGS sequence"/>
</dbReference>
<dbReference type="RefSeq" id="WP_251918607.1">
    <property type="nucleotide sequence ID" value="NZ_JAMRXG010000029.1"/>
</dbReference>
<dbReference type="PANTHER" id="PTHR43248:SF29">
    <property type="entry name" value="TRIPEPTIDYL AMINOPEPTIDASE"/>
    <property type="match status" value="1"/>
</dbReference>
<dbReference type="SUPFAM" id="SSF53474">
    <property type="entry name" value="alpha/beta-Hydrolases"/>
    <property type="match status" value="1"/>
</dbReference>
<evidence type="ECO:0000256" key="2">
    <source>
        <dbReference type="ARBA" id="ARBA00022729"/>
    </source>
</evidence>
<evidence type="ECO:0000313" key="8">
    <source>
        <dbReference type="Proteomes" id="UP001139157"/>
    </source>
</evidence>
<evidence type="ECO:0000256" key="4">
    <source>
        <dbReference type="SAM" id="SignalP"/>
    </source>
</evidence>
<protein>
    <submittedName>
        <fullName evidence="7">Alpha/beta hydrolase</fullName>
    </submittedName>
</protein>
<dbReference type="InterPro" id="IPR000073">
    <property type="entry name" value="AB_hydrolase_1"/>
</dbReference>
<evidence type="ECO:0000259" key="6">
    <source>
        <dbReference type="Pfam" id="PF08386"/>
    </source>
</evidence>
<feature type="domain" description="Peptidase S33 tripeptidyl aminopeptidase-like C-terminal" evidence="6">
    <location>
        <begin position="393"/>
        <end position="492"/>
    </location>
</feature>
<feature type="domain" description="AB hydrolase-1" evidence="5">
    <location>
        <begin position="92"/>
        <end position="263"/>
    </location>
</feature>
<keyword evidence="2 4" id="KW-0732">Signal</keyword>
<keyword evidence="8" id="KW-1185">Reference proteome</keyword>
<dbReference type="InterPro" id="IPR051601">
    <property type="entry name" value="Serine_prot/Carboxylest_S33"/>
</dbReference>
<name>A0A9X2EEK8_9NOCA</name>
<dbReference type="GO" id="GO:0016787">
    <property type="term" value="F:hydrolase activity"/>
    <property type="evidence" value="ECO:0007669"/>
    <property type="project" value="UniProtKB-KW"/>
</dbReference>
<evidence type="ECO:0000259" key="5">
    <source>
        <dbReference type="Pfam" id="PF00561"/>
    </source>
</evidence>
<evidence type="ECO:0000256" key="1">
    <source>
        <dbReference type="ARBA" id="ARBA00010088"/>
    </source>
</evidence>
<feature type="chain" id="PRO_5040872049" evidence="4">
    <location>
        <begin position="25"/>
        <end position="495"/>
    </location>
</feature>
<dbReference type="Pfam" id="PF08386">
    <property type="entry name" value="Abhydrolase_4"/>
    <property type="match status" value="1"/>
</dbReference>
<dbReference type="PROSITE" id="PS51257">
    <property type="entry name" value="PROKAR_LIPOPROTEIN"/>
    <property type="match status" value="1"/>
</dbReference>
<dbReference type="EMBL" id="JAMRXG010000029">
    <property type="protein sequence ID" value="MCM6778895.1"/>
    <property type="molecule type" value="Genomic_DNA"/>
</dbReference>